<dbReference type="Pfam" id="PF08044">
    <property type="entry name" value="DUF1707"/>
    <property type="match status" value="1"/>
</dbReference>
<feature type="region of interest" description="Disordered" evidence="1">
    <location>
        <begin position="218"/>
        <end position="260"/>
    </location>
</feature>
<dbReference type="InterPro" id="IPR012551">
    <property type="entry name" value="DUF1707_SHOCT-like"/>
</dbReference>
<evidence type="ECO:0000313" key="3">
    <source>
        <dbReference type="EMBL" id="EFE74853.2"/>
    </source>
</evidence>
<feature type="region of interest" description="Disordered" evidence="1">
    <location>
        <begin position="1"/>
        <end position="26"/>
    </location>
</feature>
<dbReference type="EMBL" id="DS999644">
    <property type="protein sequence ID" value="EFE74853.2"/>
    <property type="molecule type" value="Genomic_DNA"/>
</dbReference>
<protein>
    <recommendedName>
        <fullName evidence="2">DUF1707 domain-containing protein</fullName>
    </recommendedName>
</protein>
<dbReference type="Proteomes" id="UP000003986">
    <property type="component" value="Unassembled WGS sequence"/>
</dbReference>
<evidence type="ECO:0000259" key="2">
    <source>
        <dbReference type="Pfam" id="PF08044"/>
    </source>
</evidence>
<sequence>MPGTGAFNRLRGMTSERPEMRASDAERERVAELLREAVAEGRLDMDEFDQRLETAYKARTHGELEPLVQDLPAPGTTVAPVGPSAPAPLRGSAANWPARIGGTATSKGAFALWGGFERKGRWTVGRLFTAFAMWGGGDIDLREANFEDREIVIRCFAIMGGIRVVAPPELNVEVKGIGIMGGFGEGANEGGEISPDSPRVQITGFALMGGVGVDRKRTKAERRRLKEAQEAELEARRRRGLEGPDDGGFGEGFGGGRKQL</sequence>
<dbReference type="PANTHER" id="PTHR40763">
    <property type="entry name" value="MEMBRANE PROTEIN-RELATED"/>
    <property type="match status" value="1"/>
</dbReference>
<dbReference type="PANTHER" id="PTHR40763:SF4">
    <property type="entry name" value="DUF1707 DOMAIN-CONTAINING PROTEIN"/>
    <property type="match status" value="1"/>
</dbReference>
<feature type="compositionally biased region" description="Gly residues" evidence="1">
    <location>
        <begin position="246"/>
        <end position="260"/>
    </location>
</feature>
<proteinExistence type="predicted"/>
<organism evidence="3 4">
    <name type="scientific">Streptomyces filamentosus NRRL 15998</name>
    <dbReference type="NCBI Taxonomy" id="457431"/>
    <lineage>
        <taxon>Bacteria</taxon>
        <taxon>Bacillati</taxon>
        <taxon>Actinomycetota</taxon>
        <taxon>Actinomycetes</taxon>
        <taxon>Kitasatosporales</taxon>
        <taxon>Streptomycetaceae</taxon>
        <taxon>Streptomyces</taxon>
    </lineage>
</organism>
<feature type="compositionally biased region" description="Basic and acidic residues" evidence="1">
    <location>
        <begin position="224"/>
        <end position="235"/>
    </location>
</feature>
<feature type="domain" description="DUF1707" evidence="2">
    <location>
        <begin position="20"/>
        <end position="72"/>
    </location>
</feature>
<reference evidence="4" key="1">
    <citation type="submission" date="2008-10" db="EMBL/GenBank/DDBJ databases">
        <authorList>
            <person name="Molnar K."/>
        </authorList>
    </citation>
    <scope>NUCLEOTIDE SEQUENCE [LARGE SCALE GENOMIC DNA]</scope>
    <source>
        <strain evidence="4">NRRL 15998</strain>
    </source>
</reference>
<feature type="compositionally biased region" description="Basic and acidic residues" evidence="1">
    <location>
        <begin position="14"/>
        <end position="26"/>
    </location>
</feature>
<dbReference type="AlphaFoldDB" id="D6AG21"/>
<accession>D6AG21</accession>
<reference evidence="4" key="2">
    <citation type="submission" date="2008-12" db="EMBL/GenBank/DDBJ databases">
        <title>Annotation of Streptomyces roseosporus strain NRRL 15998.</title>
        <authorList>
            <consortium name="The Broad Institute Genome Sequencing Platform"/>
            <consortium name="Broad Institute Microbial Sequencing Center"/>
            <person name="Fischbach M."/>
            <person name="Ward D."/>
            <person name="Young S."/>
            <person name="Kodira C.D."/>
            <person name="Zeng Q."/>
            <person name="Koehrsen M."/>
            <person name="Godfrey P."/>
            <person name="Alvarado L."/>
            <person name="Berlin A.M."/>
            <person name="Borenstein D."/>
            <person name="Chen Z."/>
            <person name="Engels R."/>
            <person name="Freedman E."/>
            <person name="Gellesch M."/>
            <person name="Goldberg J."/>
            <person name="Griggs A."/>
            <person name="Gujja S."/>
            <person name="Heiman D.I."/>
            <person name="Hepburn T.A."/>
            <person name="Howarth C."/>
            <person name="Jen D."/>
            <person name="Larson L."/>
            <person name="Lewis B."/>
            <person name="Mehta T."/>
            <person name="Park D."/>
            <person name="Pearson M."/>
            <person name="Roberts A."/>
            <person name="Saif S."/>
            <person name="Shea T.D."/>
            <person name="Shenoy N."/>
            <person name="Sisk P."/>
            <person name="Stolte C."/>
            <person name="Sykes S.N."/>
            <person name="Walk T."/>
            <person name="White J."/>
            <person name="Yandava C."/>
            <person name="Straight P."/>
            <person name="Clardy J."/>
            <person name="Hung D."/>
            <person name="Kolter R."/>
            <person name="Mekalanos J."/>
            <person name="Walker S."/>
            <person name="Walsh C.T."/>
            <person name="Wieland B.L.C."/>
            <person name="Ilzarbe M."/>
            <person name="Galagan J."/>
            <person name="Nusbaum C."/>
            <person name="Birren B."/>
        </authorList>
    </citation>
    <scope>NUCLEOTIDE SEQUENCE [LARGE SCALE GENOMIC DNA]</scope>
    <source>
        <strain evidence="4">NRRL 15998</strain>
    </source>
</reference>
<evidence type="ECO:0000313" key="4">
    <source>
        <dbReference type="Proteomes" id="UP000003986"/>
    </source>
</evidence>
<name>D6AG21_STRFL</name>
<evidence type="ECO:0000256" key="1">
    <source>
        <dbReference type="SAM" id="MobiDB-lite"/>
    </source>
</evidence>
<gene>
    <name evidence="3" type="ORF">SSGG_02219</name>
</gene>